<comment type="subunit">
    <text evidence="18 19">Composed of two chains; the small (or glutamine) chain promotes the hydrolysis of glutamine to ammonia, which is used by the large (or ammonia) chain to synthesize carbamoyl phosphate. Tetramer of heterodimers (alpha,beta)4.</text>
</comment>
<feature type="binding site" evidence="19">
    <location>
        <position position="847"/>
    </location>
    <ligand>
        <name>Mg(2+)</name>
        <dbReference type="ChEBI" id="CHEBI:18420"/>
        <label>4</label>
    </ligand>
</feature>
<sequence>MPKREDIKKILIIGAGPIIIGQACEFDYSGAQACKALKEEGYQVILINSNPATIMTDPEIADFTYIEPINTKIILKIIKKEKPNAILPTMGGQTALNCTLQLYKKGILDKYNIEIIGTTIKCIKKAENRSLFEKSMKKIKLKTAKCGIAHNIEEANSIIKSIGFPCIVRPSFTMGGSGGGIAYNKEDFQNICILGLESSPISELLIDESLIGWKEYELEVITDQSGNFIVVCTIENIDPMGIHTGDSITVAPAQTLSDKEYQKMRNAAINILKEIGVTNGGSNVQFAINPKNGKMIVIEMNPRVSRSSALASKATGFPIAKISTKLSIGYTLDELTNNITGKNTPAAFEPSIDYIVTKIPRFDFKKFPGCNDRLTTQMKSVGEVMSIGRTFQESLQKAIRSLEIGSTGFDILEKKNNKNNKIFQEKKIKYELKEAGPNRLWYIGEAFRLHFSMKKIQKYTNIDYWFLFHIQELISIEEKIKKKKISNLDFIQFKKLKSKGFSDLRIAQLLKTKEEKIRKKRYQLNLHPVYKRIDTCSAEFSTKTAYMYSTWEDECESIPTKNKKKIIILGSGPNRIGQGIEFDYCCVHASQISKKDKYETIMINCNPETVSTDYDISDRLYFEPISLEEILEIVRIEKPLGIVIQFGGQTPLKLAKYFKKEGIKILGTQPKFIDQAENRKKFQKIIHKLKIKQPKNDIATNIKEALIKSNYIGYPIIVRPSYVLGGREMKIIKNDKELIKYFLNLNIQSKKKTILIDQYLDNATEIDVDAVCDLKNVFIGGIMEHVEPAGIHSGDSACTLPVYTVSQQLLKKIKKQTKILSIKLNVQGLINIQFAIKNKKLYILEANPRASRTIPFISKAIQVPLAKVAMRVIYGKNLSEQNYIKTITPKHFFVKEVVLPFNKFPEINPFLGPEMQSTGEVMGIGKNFSLAFYKAMLGISINIKKYGTVLLSVQKNDKNSVINLAIQLKKLYFNIDATLGTYLKLKSIGIKTTLVNKINEGKPNIIDNIKNKKYTYIINTSENNNPNQDTHKIRKNALKYKIHYDSTLNGAFATINAYKNVNKYPILCLQEM</sequence>
<dbReference type="NCBIfam" id="NF003671">
    <property type="entry name" value="PRK05294.1"/>
    <property type="match status" value="1"/>
</dbReference>
<feature type="binding site" evidence="19">
    <location>
        <position position="285"/>
    </location>
    <ligand>
        <name>Mn(2+)</name>
        <dbReference type="ChEBI" id="CHEBI:29035"/>
        <label>1</label>
    </ligand>
</feature>
<dbReference type="InterPro" id="IPR016185">
    <property type="entry name" value="PreATP-grasp_dom_sf"/>
</dbReference>
<feature type="binding site" evidence="19">
    <location>
        <position position="845"/>
    </location>
    <ligand>
        <name>ATP</name>
        <dbReference type="ChEBI" id="CHEBI:30616"/>
        <label>2</label>
    </ligand>
</feature>
<feature type="binding site" evidence="19">
    <location>
        <position position="845"/>
    </location>
    <ligand>
        <name>Mg(2+)</name>
        <dbReference type="ChEBI" id="CHEBI:18420"/>
        <label>4</label>
    </ligand>
</feature>
<dbReference type="FunFam" id="3.30.470.20:FF:000026">
    <property type="entry name" value="Carbamoyl-phosphate synthase large chain"/>
    <property type="match status" value="1"/>
</dbReference>
<feature type="domain" description="MGS-like" evidence="21">
    <location>
        <begin position="941"/>
        <end position="1072"/>
    </location>
</feature>
<feature type="binding site" evidence="19">
    <location>
        <position position="215"/>
    </location>
    <ligand>
        <name>ATP</name>
        <dbReference type="ChEBI" id="CHEBI:30616"/>
        <label>1</label>
    </ligand>
</feature>
<dbReference type="PROSITE" id="PS51855">
    <property type="entry name" value="MGS"/>
    <property type="match status" value="1"/>
</dbReference>
<feature type="binding site" evidence="19">
    <location>
        <position position="847"/>
    </location>
    <ligand>
        <name>Mn(2+)</name>
        <dbReference type="ChEBI" id="CHEBI:29035"/>
        <label>4</label>
    </ligand>
</feature>
<keyword evidence="23" id="KW-1185">Reference proteome</keyword>
<dbReference type="PROSITE" id="PS00866">
    <property type="entry name" value="CPSASE_1"/>
    <property type="match status" value="1"/>
</dbReference>
<feature type="binding site" evidence="19">
    <location>
        <position position="299"/>
    </location>
    <ligand>
        <name>ATP</name>
        <dbReference type="ChEBI" id="CHEBI:30616"/>
        <label>1</label>
    </ligand>
</feature>
<dbReference type="RefSeq" id="WP_011672486.1">
    <property type="nucleotide sequence ID" value="NC_008513.1"/>
</dbReference>
<comment type="caution">
    <text evidence="19">Lacks conserved residue(s) required for the propagation of feature annotation.</text>
</comment>
<dbReference type="NCBIfam" id="NF009455">
    <property type="entry name" value="PRK12815.1"/>
    <property type="match status" value="1"/>
</dbReference>
<comment type="catalytic activity">
    <reaction evidence="16 19">
        <text>hydrogencarbonate + L-glutamine + 2 ATP + H2O = carbamoyl phosphate + L-glutamate + 2 ADP + phosphate + 2 H(+)</text>
        <dbReference type="Rhea" id="RHEA:18633"/>
        <dbReference type="ChEBI" id="CHEBI:15377"/>
        <dbReference type="ChEBI" id="CHEBI:15378"/>
        <dbReference type="ChEBI" id="CHEBI:17544"/>
        <dbReference type="ChEBI" id="CHEBI:29985"/>
        <dbReference type="ChEBI" id="CHEBI:30616"/>
        <dbReference type="ChEBI" id="CHEBI:43474"/>
        <dbReference type="ChEBI" id="CHEBI:58228"/>
        <dbReference type="ChEBI" id="CHEBI:58359"/>
        <dbReference type="ChEBI" id="CHEBI:456216"/>
        <dbReference type="EC" id="6.3.5.5"/>
    </reaction>
</comment>
<feature type="binding site" evidence="19">
    <location>
        <position position="845"/>
    </location>
    <ligand>
        <name>Mg(2+)</name>
        <dbReference type="ChEBI" id="CHEBI:18420"/>
        <label>3</label>
    </ligand>
</feature>
<evidence type="ECO:0000256" key="18">
    <source>
        <dbReference type="ARBA" id="ARBA00062056"/>
    </source>
</evidence>
<feature type="binding site" evidence="19">
    <location>
        <position position="285"/>
    </location>
    <ligand>
        <name>Mg(2+)</name>
        <dbReference type="ChEBI" id="CHEBI:18420"/>
        <label>1</label>
    </ligand>
</feature>
<dbReference type="SUPFAM" id="SSF52440">
    <property type="entry name" value="PreATP-grasp domain"/>
    <property type="match status" value="2"/>
</dbReference>
<dbReference type="SMART" id="SM00851">
    <property type="entry name" value="MGS"/>
    <property type="match status" value="1"/>
</dbReference>
<evidence type="ECO:0000256" key="19">
    <source>
        <dbReference type="HAMAP-Rule" id="MF_01210"/>
    </source>
</evidence>
<evidence type="ECO:0000256" key="3">
    <source>
        <dbReference type="ARBA" id="ARBA00005077"/>
    </source>
</evidence>
<keyword evidence="8" id="KW-0479">Metal-binding</keyword>
<keyword evidence="14" id="KW-0464">Manganese</keyword>
<dbReference type="PANTHER" id="PTHR11405:SF53">
    <property type="entry name" value="CARBAMOYL-PHOSPHATE SYNTHASE [AMMONIA], MITOCHONDRIAL"/>
    <property type="match status" value="1"/>
</dbReference>
<feature type="binding site" evidence="19">
    <location>
        <position position="833"/>
    </location>
    <ligand>
        <name>Mn(2+)</name>
        <dbReference type="ChEBI" id="CHEBI:29035"/>
        <label>3</label>
    </ligand>
</feature>
<dbReference type="UniPathway" id="UPA00070">
    <property type="reaction ID" value="UER00115"/>
</dbReference>
<comment type="pathway">
    <text evidence="3 19">Amino-acid biosynthesis; L-arginine biosynthesis; carbamoyl phosphate from bicarbonate: step 1/1.</text>
</comment>
<dbReference type="PROSITE" id="PS50975">
    <property type="entry name" value="ATP_GRASP"/>
    <property type="match status" value="2"/>
</dbReference>
<feature type="binding site" evidence="19">
    <location>
        <position position="845"/>
    </location>
    <ligand>
        <name>Mn(2+)</name>
        <dbReference type="ChEBI" id="CHEBI:29035"/>
        <label>4</label>
    </ligand>
</feature>
<feature type="binding site" evidence="19">
    <location>
        <position position="760"/>
    </location>
    <ligand>
        <name>ATP</name>
        <dbReference type="ChEBI" id="CHEBI:30616"/>
        <label>2</label>
    </ligand>
</feature>
<dbReference type="FunFam" id="3.30.470.20:FF:000007">
    <property type="entry name" value="Carbamoyl-phosphate synthase large chain"/>
    <property type="match status" value="1"/>
</dbReference>
<dbReference type="GO" id="GO:0006526">
    <property type="term" value="P:L-arginine biosynthetic process"/>
    <property type="evidence" value="ECO:0007669"/>
    <property type="project" value="UniProtKB-UniRule"/>
</dbReference>
<keyword evidence="12" id="KW-0460">Magnesium</keyword>
<gene>
    <name evidence="19 22" type="primary">carB</name>
    <name evidence="22" type="ordered locus">BCc_090</name>
</gene>
<keyword evidence="10 19" id="KW-0547">Nucleotide-binding</keyword>
<dbReference type="Pfam" id="PF02786">
    <property type="entry name" value="CPSase_L_D2"/>
    <property type="match status" value="2"/>
</dbReference>
<dbReference type="CDD" id="cd01424">
    <property type="entry name" value="MGS_CPS_II"/>
    <property type="match status" value="1"/>
</dbReference>
<keyword evidence="7 19" id="KW-0028">Amino-acid biosynthesis</keyword>
<organism evidence="22 23">
    <name type="scientific">Buchnera aphidicola subsp. Cinara cedri (strain Cc)</name>
    <dbReference type="NCBI Taxonomy" id="372461"/>
    <lineage>
        <taxon>Bacteria</taxon>
        <taxon>Pseudomonadati</taxon>
        <taxon>Pseudomonadota</taxon>
        <taxon>Gammaproteobacteria</taxon>
        <taxon>Enterobacterales</taxon>
        <taxon>Erwiniaceae</taxon>
        <taxon>Buchnera</taxon>
    </lineage>
</organism>
<evidence type="ECO:0000256" key="6">
    <source>
        <dbReference type="ARBA" id="ARBA00022598"/>
    </source>
</evidence>
<feature type="domain" description="ATP-grasp" evidence="20">
    <location>
        <begin position="683"/>
        <end position="874"/>
    </location>
</feature>
<feature type="binding site" evidence="19">
    <location>
        <position position="758"/>
    </location>
    <ligand>
        <name>ATP</name>
        <dbReference type="ChEBI" id="CHEBI:30616"/>
        <label>2</label>
    </ligand>
</feature>
<dbReference type="Pfam" id="PF02787">
    <property type="entry name" value="CPSase_L_D3"/>
    <property type="match status" value="1"/>
</dbReference>
<feature type="binding site" evidence="19">
    <location>
        <position position="790"/>
    </location>
    <ligand>
        <name>ATP</name>
        <dbReference type="ChEBI" id="CHEBI:30616"/>
        <label>2</label>
    </ligand>
</feature>
<dbReference type="GO" id="GO:0005737">
    <property type="term" value="C:cytoplasm"/>
    <property type="evidence" value="ECO:0007669"/>
    <property type="project" value="TreeGrafter"/>
</dbReference>
<feature type="binding site" evidence="19">
    <location>
        <position position="242"/>
    </location>
    <ligand>
        <name>ATP</name>
        <dbReference type="ChEBI" id="CHEBI:30616"/>
        <label>1</label>
    </ligand>
</feature>
<evidence type="ECO:0000256" key="4">
    <source>
        <dbReference type="ARBA" id="ARBA00009799"/>
    </source>
</evidence>
<dbReference type="PANTHER" id="PTHR11405">
    <property type="entry name" value="CARBAMOYLTRANSFERASE FAMILY MEMBER"/>
    <property type="match status" value="1"/>
</dbReference>
<evidence type="ECO:0000256" key="17">
    <source>
        <dbReference type="ARBA" id="ARBA00057223"/>
    </source>
</evidence>
<dbReference type="GO" id="GO:0006541">
    <property type="term" value="P:glutamine metabolic process"/>
    <property type="evidence" value="ECO:0007669"/>
    <property type="project" value="TreeGrafter"/>
</dbReference>
<dbReference type="STRING" id="372461.BCc_090"/>
<comment type="function">
    <text evidence="17 19">Large subunit of the glutamine-dependent carbamoyl phosphate synthetase (CPSase). CPSase catalyzes the formation of carbamoyl phosphate from the ammonia moiety of glutamine, carbonate, and phosphate donated by ATP, constituting the first step of 2 biosynthetic pathways, one leading to arginine and/or urea and the other to pyrimidine nucleotides. The large subunit (synthetase) binds the substrates ammonia (free or transferred from glutamine from the small subunit), hydrogencarbonate and ATP and carries out an ATP-coupled ligase reaction, activating hydrogencarbonate by forming carboxy phosphate which reacts with ammonia to form carbamoyl phosphate.</text>
</comment>
<dbReference type="PROSITE" id="PS00867">
    <property type="entry name" value="CPSASE_2"/>
    <property type="match status" value="2"/>
</dbReference>
<dbReference type="EC" id="6.3.5.5" evidence="19"/>
<keyword evidence="9 19" id="KW-0677">Repeat</keyword>
<dbReference type="InterPro" id="IPR058047">
    <property type="entry name" value="CPSase_preATP-grasp"/>
</dbReference>
<dbReference type="FunFam" id="3.40.50.20:FF:000001">
    <property type="entry name" value="Carbamoyl-phosphate synthase large chain"/>
    <property type="match status" value="1"/>
</dbReference>
<dbReference type="Gene3D" id="3.40.50.20">
    <property type="match status" value="2"/>
</dbReference>
<feature type="binding site" evidence="19">
    <location>
        <position position="791"/>
    </location>
    <ligand>
        <name>ATP</name>
        <dbReference type="ChEBI" id="CHEBI:30616"/>
        <label>2</label>
    </ligand>
</feature>
<comment type="cofactor">
    <cofactor evidence="1">
        <name>Mn(2+)</name>
        <dbReference type="ChEBI" id="CHEBI:29035"/>
    </cofactor>
</comment>
<feature type="binding site" evidence="19">
    <location>
        <position position="793"/>
    </location>
    <ligand>
        <name>ATP</name>
        <dbReference type="ChEBI" id="CHEBI:30616"/>
        <label>2</label>
    </ligand>
</feature>
<feature type="binding site" evidence="19">
    <location>
        <position position="719"/>
    </location>
    <ligand>
        <name>ATP</name>
        <dbReference type="ChEBI" id="CHEBI:30616"/>
        <label>2</label>
    </ligand>
</feature>
<dbReference type="InterPro" id="IPR011761">
    <property type="entry name" value="ATP-grasp"/>
</dbReference>
<name>Q057Y2_BUCCC</name>
<dbReference type="SUPFAM" id="SSF52335">
    <property type="entry name" value="Methylglyoxal synthase-like"/>
    <property type="match status" value="1"/>
</dbReference>
<feature type="domain" description="ATP-grasp" evidence="20">
    <location>
        <begin position="133"/>
        <end position="328"/>
    </location>
</feature>
<keyword evidence="6 19" id="KW-0436">Ligase</keyword>
<feature type="binding site" evidence="19">
    <location>
        <position position="299"/>
    </location>
    <ligand>
        <name>Mg(2+)</name>
        <dbReference type="ChEBI" id="CHEBI:18420"/>
        <label>2</label>
    </ligand>
</feature>
<feature type="binding site" evidence="19">
    <location>
        <position position="845"/>
    </location>
    <ligand>
        <name>Mn(2+)</name>
        <dbReference type="ChEBI" id="CHEBI:29035"/>
        <label>3</label>
    </ligand>
</feature>
<evidence type="ECO:0000259" key="20">
    <source>
        <dbReference type="PROSITE" id="PS50975"/>
    </source>
</evidence>
<dbReference type="eggNOG" id="COG0458">
    <property type="taxonomic scope" value="Bacteria"/>
</dbReference>
<feature type="binding site" evidence="19">
    <location>
        <position position="299"/>
    </location>
    <ligand>
        <name>Mg(2+)</name>
        <dbReference type="ChEBI" id="CHEBI:18420"/>
        <label>1</label>
    </ligand>
</feature>
<comment type="pathway">
    <text evidence="2 19">Pyrimidine metabolism; UMP biosynthesis via de novo pathway; (S)-dihydroorotate from bicarbonate: step 1/3.</text>
</comment>
<evidence type="ECO:0000256" key="10">
    <source>
        <dbReference type="ARBA" id="ARBA00022741"/>
    </source>
</evidence>
<dbReference type="EMBL" id="CP000263">
    <property type="protein sequence ID" value="ABJ90567.1"/>
    <property type="molecule type" value="Genomic_DNA"/>
</dbReference>
<dbReference type="InterPro" id="IPR005483">
    <property type="entry name" value="CPSase_dom"/>
</dbReference>
<comment type="domain">
    <text evidence="19">The large subunit is composed of 2 ATP-grasp domains that are involved in binding the 2 ATP molecules needed for carbamoyl phosphate synthesis. The N-terminal ATP-grasp domain (referred to as the carboxyphosphate synthetic component) catalyzes the ATP-dependent phosphorylation of hydrogencarbonate to carboxyphosphate and the subsequent nucleophilic attack by ammonia to form a carbamate intermediate. The C-terminal ATP-grasp domain (referred to as the carbamoyl phosphate synthetic component) then catalyzes the phosphorylation of carbamate with the second ATP to form the end product carbamoyl phosphate. The reactive and unstable enzyme intermediates are sequentially channeled from one active site to the next through the interior of the protein over a distance of at least 96 A.</text>
</comment>
<feature type="binding site" evidence="19">
    <location>
        <position position="208"/>
    </location>
    <ligand>
        <name>ATP</name>
        <dbReference type="ChEBI" id="CHEBI:30616"/>
        <label>1</label>
    </ligand>
</feature>
<proteinExistence type="inferred from homology"/>
<accession>Q057Y2</accession>
<dbReference type="KEGG" id="bcc:BCc_090"/>
<dbReference type="Gene3D" id="1.10.1030.10">
    <property type="entry name" value="Carbamoyl-phosphate synthetase, large subunit oligomerisation domain"/>
    <property type="match status" value="1"/>
</dbReference>
<feature type="region of interest" description="Carboxyphosphate synthetic domain" evidence="19">
    <location>
        <begin position="1"/>
        <end position="403"/>
    </location>
</feature>
<feature type="binding site" evidence="19">
    <location>
        <position position="129"/>
    </location>
    <ligand>
        <name>ATP</name>
        <dbReference type="ChEBI" id="CHEBI:30616"/>
        <label>1</label>
    </ligand>
</feature>
<comment type="similarity">
    <text evidence="4 19">Belongs to the CarB family.</text>
</comment>
<evidence type="ECO:0000256" key="2">
    <source>
        <dbReference type="ARBA" id="ARBA00004812"/>
    </source>
</evidence>
<dbReference type="UniPathway" id="UPA00068">
    <property type="reaction ID" value="UER00171"/>
</dbReference>
<dbReference type="GO" id="GO:0044205">
    <property type="term" value="P:'de novo' UMP biosynthetic process"/>
    <property type="evidence" value="ECO:0007669"/>
    <property type="project" value="UniProtKB-UniRule"/>
</dbReference>
<evidence type="ECO:0000256" key="1">
    <source>
        <dbReference type="ARBA" id="ARBA00001936"/>
    </source>
</evidence>
<feature type="binding site" evidence="19">
    <location>
        <position position="175"/>
    </location>
    <ligand>
        <name>ATP</name>
        <dbReference type="ChEBI" id="CHEBI:30616"/>
        <label>1</label>
    </ligand>
</feature>
<keyword evidence="5 19" id="KW-0055">Arginine biosynthesis</keyword>
<keyword evidence="13 19" id="KW-0665">Pyrimidine biosynthesis</keyword>
<evidence type="ECO:0000256" key="12">
    <source>
        <dbReference type="ARBA" id="ARBA00022842"/>
    </source>
</evidence>
<dbReference type="InterPro" id="IPR011607">
    <property type="entry name" value="MGS-like_dom"/>
</dbReference>
<dbReference type="SUPFAM" id="SSF48108">
    <property type="entry name" value="Carbamoyl phosphate synthetase, large subunit connection domain"/>
    <property type="match status" value="1"/>
</dbReference>
<dbReference type="HOGENOM" id="CLU_000513_1_0_6"/>
<feature type="binding site" evidence="19">
    <location>
        <position position="176"/>
    </location>
    <ligand>
        <name>ATP</name>
        <dbReference type="ChEBI" id="CHEBI:30616"/>
        <label>1</label>
    </ligand>
</feature>
<evidence type="ECO:0000256" key="8">
    <source>
        <dbReference type="ARBA" id="ARBA00022723"/>
    </source>
</evidence>
<dbReference type="InterPro" id="IPR036897">
    <property type="entry name" value="CarbamoylP_synth_lsu_oligo_sf"/>
</dbReference>
<dbReference type="Gene3D" id="3.30.470.20">
    <property type="entry name" value="ATP-grasp fold, B domain"/>
    <property type="match status" value="2"/>
</dbReference>
<feature type="binding site" evidence="19">
    <location>
        <position position="210"/>
    </location>
    <ligand>
        <name>ATP</name>
        <dbReference type="ChEBI" id="CHEBI:30616"/>
        <label>1</label>
    </ligand>
</feature>
<feature type="binding site" evidence="19">
    <location>
        <position position="243"/>
    </location>
    <ligand>
        <name>ATP</name>
        <dbReference type="ChEBI" id="CHEBI:30616"/>
        <label>1</label>
    </ligand>
</feature>
<evidence type="ECO:0000256" key="16">
    <source>
        <dbReference type="ARBA" id="ARBA00048816"/>
    </source>
</evidence>
<dbReference type="SMART" id="SM01096">
    <property type="entry name" value="CPSase_L_D3"/>
    <property type="match status" value="1"/>
</dbReference>
<dbReference type="GO" id="GO:0004087">
    <property type="term" value="F:carbamoyl-phosphate synthase (ammonia) activity"/>
    <property type="evidence" value="ECO:0007669"/>
    <property type="project" value="UniProtKB-EC"/>
</dbReference>
<feature type="binding site" evidence="19">
    <location>
        <position position="299"/>
    </location>
    <ligand>
        <name>Mn(2+)</name>
        <dbReference type="ChEBI" id="CHEBI:29035"/>
        <label>2</label>
    </ligand>
</feature>
<feature type="binding site" evidence="19">
    <location>
        <position position="833"/>
    </location>
    <ligand>
        <name>ATP</name>
        <dbReference type="ChEBI" id="CHEBI:30616"/>
        <label>2</label>
    </ligand>
</feature>
<feature type="region of interest" description="Allosteric domain" evidence="19">
    <location>
        <begin position="941"/>
        <end position="1072"/>
    </location>
</feature>
<evidence type="ECO:0000256" key="15">
    <source>
        <dbReference type="ARBA" id="ARBA00047359"/>
    </source>
</evidence>
<comment type="cofactor">
    <cofactor evidence="19">
        <name>Mg(2+)</name>
        <dbReference type="ChEBI" id="CHEBI:18420"/>
    </cofactor>
    <cofactor evidence="19">
        <name>Mn(2+)</name>
        <dbReference type="ChEBI" id="CHEBI:29035"/>
    </cofactor>
    <text evidence="19">Binds 4 Mg(2+) or Mn(2+) ions per subunit.</text>
</comment>
<feature type="binding site" evidence="19">
    <location>
        <position position="833"/>
    </location>
    <ligand>
        <name>Mg(2+)</name>
        <dbReference type="ChEBI" id="CHEBI:18420"/>
        <label>3</label>
    </ligand>
</feature>
<evidence type="ECO:0000313" key="23">
    <source>
        <dbReference type="Proteomes" id="UP000000669"/>
    </source>
</evidence>
<dbReference type="InterPro" id="IPR036914">
    <property type="entry name" value="MGS-like_dom_sf"/>
</dbReference>
<feature type="region of interest" description="Carbamoyl phosphate synthetic domain" evidence="19">
    <location>
        <begin position="558"/>
        <end position="940"/>
    </location>
</feature>
<feature type="binding site" evidence="19">
    <location>
        <position position="765"/>
    </location>
    <ligand>
        <name>ATP</name>
        <dbReference type="ChEBI" id="CHEBI:30616"/>
        <label>2</label>
    </ligand>
</feature>
<dbReference type="InterPro" id="IPR005479">
    <property type="entry name" value="CPAse_ATP-bd"/>
</dbReference>
<feature type="binding site" evidence="19">
    <location>
        <position position="301"/>
    </location>
    <ligand>
        <name>Mg(2+)</name>
        <dbReference type="ChEBI" id="CHEBI:18420"/>
        <label>2</label>
    </ligand>
</feature>
<evidence type="ECO:0000313" key="22">
    <source>
        <dbReference type="EMBL" id="ABJ90567.1"/>
    </source>
</evidence>
<dbReference type="Pfam" id="PF25596">
    <property type="entry name" value="CPSase_L_D1"/>
    <property type="match status" value="2"/>
</dbReference>
<dbReference type="PROSITE" id="PS51257">
    <property type="entry name" value="PROKAR_LIPOPROTEIN"/>
    <property type="match status" value="1"/>
</dbReference>
<dbReference type="Pfam" id="PF02142">
    <property type="entry name" value="MGS"/>
    <property type="match status" value="1"/>
</dbReference>
<evidence type="ECO:0000256" key="9">
    <source>
        <dbReference type="ARBA" id="ARBA00022737"/>
    </source>
</evidence>
<evidence type="ECO:0000256" key="11">
    <source>
        <dbReference type="ARBA" id="ARBA00022840"/>
    </source>
</evidence>
<feature type="binding site" evidence="19">
    <location>
        <position position="241"/>
    </location>
    <ligand>
        <name>ATP</name>
        <dbReference type="ChEBI" id="CHEBI:30616"/>
        <label>1</label>
    </ligand>
</feature>
<dbReference type="GO" id="GO:0004088">
    <property type="term" value="F:carbamoyl-phosphate synthase (glutamine-hydrolyzing) activity"/>
    <property type="evidence" value="ECO:0007669"/>
    <property type="project" value="UniProtKB-UniRule"/>
</dbReference>
<evidence type="ECO:0000256" key="5">
    <source>
        <dbReference type="ARBA" id="ARBA00022571"/>
    </source>
</evidence>
<protein>
    <recommendedName>
        <fullName evidence="19">Carbamoyl phosphate synthase large chain</fullName>
        <ecNumber evidence="19">6.3.4.16</ecNumber>
        <ecNumber evidence="19">6.3.5.5</ecNumber>
    </recommendedName>
    <alternativeName>
        <fullName evidence="19">Carbamoyl phosphate synthetase ammonia chain</fullName>
    </alternativeName>
</protein>
<dbReference type="PRINTS" id="PR00098">
    <property type="entry name" value="CPSASE"/>
</dbReference>
<dbReference type="FunFam" id="3.40.50.20:FF:000002">
    <property type="entry name" value="Carbamoyl-phosphate synthase large chain"/>
    <property type="match status" value="1"/>
</dbReference>
<evidence type="ECO:0000256" key="13">
    <source>
        <dbReference type="ARBA" id="ARBA00022975"/>
    </source>
</evidence>
<dbReference type="NCBIfam" id="TIGR01369">
    <property type="entry name" value="CPSaseII_lrg"/>
    <property type="match status" value="1"/>
</dbReference>
<dbReference type="OrthoDB" id="9804197at2"/>
<comment type="catalytic activity">
    <reaction evidence="15 19">
        <text>hydrogencarbonate + NH4(+) + 2 ATP = carbamoyl phosphate + 2 ADP + phosphate + 2 H(+)</text>
        <dbReference type="Rhea" id="RHEA:18029"/>
        <dbReference type="ChEBI" id="CHEBI:15378"/>
        <dbReference type="ChEBI" id="CHEBI:17544"/>
        <dbReference type="ChEBI" id="CHEBI:28938"/>
        <dbReference type="ChEBI" id="CHEBI:30616"/>
        <dbReference type="ChEBI" id="CHEBI:43474"/>
        <dbReference type="ChEBI" id="CHEBI:58228"/>
        <dbReference type="ChEBI" id="CHEBI:456216"/>
        <dbReference type="EC" id="6.3.4.16"/>
    </reaction>
</comment>
<dbReference type="InterPro" id="IPR005480">
    <property type="entry name" value="CPSase_lsu_oligo"/>
</dbReference>
<dbReference type="AlphaFoldDB" id="Q057Y2"/>
<dbReference type="FunFam" id="1.10.1030.10:FF:000002">
    <property type="entry name" value="Carbamoyl-phosphate synthase large chain"/>
    <property type="match status" value="1"/>
</dbReference>
<feature type="binding site" evidence="19">
    <location>
        <position position="285"/>
    </location>
    <ligand>
        <name>ATP</name>
        <dbReference type="ChEBI" id="CHEBI:30616"/>
        <label>1</label>
    </ligand>
</feature>
<dbReference type="Gene3D" id="3.40.50.1380">
    <property type="entry name" value="Methylglyoxal synthase-like domain"/>
    <property type="match status" value="1"/>
</dbReference>
<keyword evidence="11 19" id="KW-0067">ATP-binding</keyword>
<feature type="binding site" evidence="19">
    <location>
        <position position="301"/>
    </location>
    <ligand>
        <name>Mn(2+)</name>
        <dbReference type="ChEBI" id="CHEBI:29035"/>
        <label>2</label>
    </ligand>
</feature>
<evidence type="ECO:0000256" key="14">
    <source>
        <dbReference type="ARBA" id="ARBA00023211"/>
    </source>
</evidence>
<evidence type="ECO:0000259" key="21">
    <source>
        <dbReference type="PROSITE" id="PS51855"/>
    </source>
</evidence>
<feature type="binding site" evidence="19">
    <location>
        <position position="169"/>
    </location>
    <ligand>
        <name>ATP</name>
        <dbReference type="ChEBI" id="CHEBI:30616"/>
        <label>1</label>
    </ligand>
</feature>
<dbReference type="InterPro" id="IPR006275">
    <property type="entry name" value="CPSase_lsu"/>
</dbReference>
<dbReference type="GO" id="GO:0005524">
    <property type="term" value="F:ATP binding"/>
    <property type="evidence" value="ECO:0007669"/>
    <property type="project" value="UniProtKB-UniRule"/>
</dbReference>
<dbReference type="SUPFAM" id="SSF56059">
    <property type="entry name" value="Glutathione synthetase ATP-binding domain-like"/>
    <property type="match status" value="2"/>
</dbReference>
<dbReference type="Proteomes" id="UP000000669">
    <property type="component" value="Chromosome"/>
</dbReference>
<dbReference type="InterPro" id="IPR033937">
    <property type="entry name" value="MGS_CPS_CarB"/>
</dbReference>
<feature type="binding site" evidence="19">
    <location>
        <position position="299"/>
    </location>
    <ligand>
        <name>Mn(2+)</name>
        <dbReference type="ChEBI" id="CHEBI:29035"/>
        <label>1</label>
    </ligand>
</feature>
<feature type="binding site" evidence="19">
    <location>
        <position position="792"/>
    </location>
    <ligand>
        <name>ATP</name>
        <dbReference type="ChEBI" id="CHEBI:30616"/>
        <label>2</label>
    </ligand>
</feature>
<reference evidence="22 23" key="1">
    <citation type="journal article" date="2006" name="Science">
        <title>A small microbial genome: the end of a long symbiotic relationship?</title>
        <authorList>
            <person name="Perez-Brocal V."/>
            <person name="Gil R."/>
            <person name="Ramos S."/>
            <person name="Lamelas A."/>
            <person name="Postigo M."/>
            <person name="Michelena J.M."/>
            <person name="Silva F.J."/>
            <person name="Moya A."/>
            <person name="Latorre A."/>
        </authorList>
    </citation>
    <scope>NUCLEOTIDE SEQUENCE [LARGE SCALE GENOMIC DNA]</scope>
    <source>
        <strain evidence="23">Cc</strain>
    </source>
</reference>
<evidence type="ECO:0000256" key="7">
    <source>
        <dbReference type="ARBA" id="ARBA00022605"/>
    </source>
</evidence>
<dbReference type="GO" id="GO:0046872">
    <property type="term" value="F:metal ion binding"/>
    <property type="evidence" value="ECO:0007669"/>
    <property type="project" value="UniProtKB-KW"/>
</dbReference>
<dbReference type="EC" id="6.3.4.16" evidence="19"/>
<dbReference type="HAMAP" id="MF_01210_B">
    <property type="entry name" value="CPSase_L_chain_B"/>
    <property type="match status" value="1"/>
</dbReference>